<keyword evidence="1" id="KW-0812">Transmembrane</keyword>
<keyword evidence="1" id="KW-1133">Transmembrane helix</keyword>
<dbReference type="Proteomes" id="UP000177418">
    <property type="component" value="Unassembled WGS sequence"/>
</dbReference>
<name>A0A1F7JCA9_9BACT</name>
<keyword evidence="1" id="KW-0472">Membrane</keyword>
<proteinExistence type="predicted"/>
<evidence type="ECO:0000256" key="1">
    <source>
        <dbReference type="SAM" id="Phobius"/>
    </source>
</evidence>
<feature type="transmembrane region" description="Helical" evidence="1">
    <location>
        <begin position="40"/>
        <end position="60"/>
    </location>
</feature>
<comment type="caution">
    <text evidence="2">The sequence shown here is derived from an EMBL/GenBank/DDBJ whole genome shotgun (WGS) entry which is preliminary data.</text>
</comment>
<evidence type="ECO:0000313" key="3">
    <source>
        <dbReference type="Proteomes" id="UP000177418"/>
    </source>
</evidence>
<reference evidence="2 3" key="1">
    <citation type="journal article" date="2016" name="Nat. Commun.">
        <title>Thousands of microbial genomes shed light on interconnected biogeochemical processes in an aquifer system.</title>
        <authorList>
            <person name="Anantharaman K."/>
            <person name="Brown C.T."/>
            <person name="Hug L.A."/>
            <person name="Sharon I."/>
            <person name="Castelle C.J."/>
            <person name="Probst A.J."/>
            <person name="Thomas B.C."/>
            <person name="Singh A."/>
            <person name="Wilkins M.J."/>
            <person name="Karaoz U."/>
            <person name="Brodie E.L."/>
            <person name="Williams K.H."/>
            <person name="Hubbard S.S."/>
            <person name="Banfield J.F."/>
        </authorList>
    </citation>
    <scope>NUCLEOTIDE SEQUENCE [LARGE SCALE GENOMIC DNA]</scope>
</reference>
<accession>A0A1F7JCA9</accession>
<dbReference type="AlphaFoldDB" id="A0A1F7JCA9"/>
<feature type="transmembrane region" description="Helical" evidence="1">
    <location>
        <begin position="275"/>
        <end position="308"/>
    </location>
</feature>
<gene>
    <name evidence="2" type="ORF">A3H78_03045</name>
</gene>
<dbReference type="EMBL" id="MGAV01000021">
    <property type="protein sequence ID" value="OGK53257.1"/>
    <property type="molecule type" value="Genomic_DNA"/>
</dbReference>
<sequence length="327" mass="36843">MREKKIGLLFLLIILTTLLGLSLSLIDIPGFFDGKSQLNLTMIILSVCISYFIAIVVFLLDFSDRSHMNLVFALCASIFAGCLILFNSELFLGMTSFFIYYFFLSYIYHQCFKRAELFIRFSPNEIFISSARSGFTILILLMACIAFFQTKDLLTNNHLLTPQFVRLIIKPVTPIINKQLSQQINNQIEPMLKNKSVPIDRDDAIRLVLLESLKNFDQAKTQELLGVAPSQIPIQKALVSNSGEIDLGPVIEELLTNIAGNLNSRLGVMVRLAPLAISVIVFVLLQSILWPFGLIARAITPLIFWGLFKSGFIKKTQLNQEIDKISL</sequence>
<evidence type="ECO:0000313" key="2">
    <source>
        <dbReference type="EMBL" id="OGK53257.1"/>
    </source>
</evidence>
<protein>
    <submittedName>
        <fullName evidence="2">Uncharacterized protein</fullName>
    </submittedName>
</protein>
<organism evidence="2 3">
    <name type="scientific">Candidatus Roizmanbacteria bacterium RIFCSPLOWO2_02_FULL_36_11</name>
    <dbReference type="NCBI Taxonomy" id="1802071"/>
    <lineage>
        <taxon>Bacteria</taxon>
        <taxon>Candidatus Roizmaniibacteriota</taxon>
    </lineage>
</organism>
<feature type="transmembrane region" description="Helical" evidence="1">
    <location>
        <begin position="67"/>
        <end position="86"/>
    </location>
</feature>
<feature type="transmembrane region" description="Helical" evidence="1">
    <location>
        <begin position="130"/>
        <end position="148"/>
    </location>
</feature>